<dbReference type="PANTHER" id="PTHR43333">
    <property type="entry name" value="2-HACID_DH_C DOMAIN-CONTAINING PROTEIN"/>
    <property type="match status" value="1"/>
</dbReference>
<evidence type="ECO:0000256" key="1">
    <source>
        <dbReference type="ARBA" id="ARBA00023002"/>
    </source>
</evidence>
<dbReference type="Proteomes" id="UP000175691">
    <property type="component" value="Unassembled WGS sequence"/>
</dbReference>
<reference evidence="4 5" key="1">
    <citation type="submission" date="2016-08" db="EMBL/GenBank/DDBJ databases">
        <authorList>
            <person name="Seilhamer J.J."/>
        </authorList>
    </citation>
    <scope>NUCLEOTIDE SEQUENCE [LARGE SCALE GENOMIC DNA]</scope>
    <source>
        <strain evidence="4 5">KCTC 42603</strain>
    </source>
</reference>
<dbReference type="InterPro" id="IPR006140">
    <property type="entry name" value="D-isomer_DH_NAD-bd"/>
</dbReference>
<keyword evidence="1" id="KW-0560">Oxidoreductase</keyword>
<name>A0A1E7ZCN2_9ALTE</name>
<dbReference type="EMBL" id="MDHN01000015">
    <property type="protein sequence ID" value="OFC71221.1"/>
    <property type="molecule type" value="Genomic_DNA"/>
</dbReference>
<dbReference type="CDD" id="cd05300">
    <property type="entry name" value="2-Hacid_dh_1"/>
    <property type="match status" value="1"/>
</dbReference>
<proteinExistence type="predicted"/>
<dbReference type="RefSeq" id="WP_070124822.1">
    <property type="nucleotide sequence ID" value="NZ_MDHN01000015.1"/>
</dbReference>
<dbReference type="Pfam" id="PF02826">
    <property type="entry name" value="2-Hacid_dh_C"/>
    <property type="match status" value="1"/>
</dbReference>
<organism evidence="4 5">
    <name type="scientific">Alteromonas confluentis</name>
    <dbReference type="NCBI Taxonomy" id="1656094"/>
    <lineage>
        <taxon>Bacteria</taxon>
        <taxon>Pseudomonadati</taxon>
        <taxon>Pseudomonadota</taxon>
        <taxon>Gammaproteobacteria</taxon>
        <taxon>Alteromonadales</taxon>
        <taxon>Alteromonadaceae</taxon>
        <taxon>Alteromonas/Salinimonas group</taxon>
        <taxon>Alteromonas</taxon>
    </lineage>
</organism>
<dbReference type="GO" id="GO:0016491">
    <property type="term" value="F:oxidoreductase activity"/>
    <property type="evidence" value="ECO:0007669"/>
    <property type="project" value="UniProtKB-KW"/>
</dbReference>
<evidence type="ECO:0000259" key="3">
    <source>
        <dbReference type="Pfam" id="PF02826"/>
    </source>
</evidence>
<dbReference type="AlphaFoldDB" id="A0A1E7ZCN2"/>
<dbReference type="OrthoDB" id="9787219at2"/>
<evidence type="ECO:0000313" key="4">
    <source>
        <dbReference type="EMBL" id="OFC71221.1"/>
    </source>
</evidence>
<dbReference type="PANTHER" id="PTHR43333:SF1">
    <property type="entry name" value="D-ISOMER SPECIFIC 2-HYDROXYACID DEHYDROGENASE NAD-BINDING DOMAIN-CONTAINING PROTEIN"/>
    <property type="match status" value="1"/>
</dbReference>
<evidence type="ECO:0000313" key="5">
    <source>
        <dbReference type="Proteomes" id="UP000175691"/>
    </source>
</evidence>
<accession>A0A1E7ZCN2</accession>
<comment type="caution">
    <text evidence="4">The sequence shown here is derived from an EMBL/GenBank/DDBJ whole genome shotgun (WGS) entry which is preliminary data.</text>
</comment>
<keyword evidence="2" id="KW-0520">NAD</keyword>
<dbReference type="InterPro" id="IPR036291">
    <property type="entry name" value="NAD(P)-bd_dom_sf"/>
</dbReference>
<dbReference type="Gene3D" id="3.40.50.720">
    <property type="entry name" value="NAD(P)-binding Rossmann-like Domain"/>
    <property type="match status" value="2"/>
</dbReference>
<protein>
    <recommendedName>
        <fullName evidence="3">D-isomer specific 2-hydroxyacid dehydrogenase NAD-binding domain-containing protein</fullName>
    </recommendedName>
</protein>
<dbReference type="SUPFAM" id="SSF51735">
    <property type="entry name" value="NAD(P)-binding Rossmann-fold domains"/>
    <property type="match status" value="1"/>
</dbReference>
<dbReference type="GO" id="GO:0051287">
    <property type="term" value="F:NAD binding"/>
    <property type="evidence" value="ECO:0007669"/>
    <property type="project" value="InterPro"/>
</dbReference>
<dbReference type="STRING" id="1656094.BFC18_08660"/>
<evidence type="ECO:0000256" key="2">
    <source>
        <dbReference type="ARBA" id="ARBA00023027"/>
    </source>
</evidence>
<sequence length="312" mass="34671">MTTHQVTVLTAEASDYGALVPGSLPEHVVLDCVTDDPTKVDLENTTILLADPDLAAQVIPHMPKLVWCQSIWAGNRPLLALERKDYILTPAKGVFDVQMREFVFTYLLHYCRNVDGYREAQQQKDWFQPTFGRLCGKTLGITGAGSIAKALLPVAASLGLKVIGVSRSGEHQDGYDQIYTWDTMDDFASRCDYVLNLMPDTPQSANLLNKDFFARLPDHCVLINAGRGTAIVDEDLIAALDANQLQAAVLDVFREEPLPASHPFWEHPKIRITQHTAAESRPEDIAALFVDNLELLLEGKPLPHQFDFSKGY</sequence>
<gene>
    <name evidence="4" type="ORF">BFC18_08660</name>
</gene>
<keyword evidence="5" id="KW-1185">Reference proteome</keyword>
<feature type="domain" description="D-isomer specific 2-hydroxyacid dehydrogenase NAD-binding" evidence="3">
    <location>
        <begin position="105"/>
        <end position="277"/>
    </location>
</feature>